<evidence type="ECO:0000259" key="1">
    <source>
        <dbReference type="Pfam" id="PF22936"/>
    </source>
</evidence>
<dbReference type="InterPro" id="IPR054722">
    <property type="entry name" value="PolX-like_BBD"/>
</dbReference>
<dbReference type="Proteomes" id="UP000222542">
    <property type="component" value="Unassembled WGS sequence"/>
</dbReference>
<evidence type="ECO:0000313" key="3">
    <source>
        <dbReference type="Proteomes" id="UP000222542"/>
    </source>
</evidence>
<comment type="caution">
    <text evidence="2">The sequence shown here is derived from an EMBL/GenBank/DDBJ whole genome shotgun (WGS) entry which is preliminary data.</text>
</comment>
<reference evidence="2 3" key="1">
    <citation type="journal article" date="2014" name="Nat. Genet.">
        <title>Genome sequence of the hot pepper provides insights into the evolution of pungency in Capsicum species.</title>
        <authorList>
            <person name="Kim S."/>
            <person name="Park M."/>
            <person name="Yeom S.I."/>
            <person name="Kim Y.M."/>
            <person name="Lee J.M."/>
            <person name="Lee H.A."/>
            <person name="Seo E."/>
            <person name="Choi J."/>
            <person name="Cheong K."/>
            <person name="Kim K.T."/>
            <person name="Jung K."/>
            <person name="Lee G.W."/>
            <person name="Oh S.K."/>
            <person name="Bae C."/>
            <person name="Kim S.B."/>
            <person name="Lee H.Y."/>
            <person name="Kim S.Y."/>
            <person name="Kim M.S."/>
            <person name="Kang B.C."/>
            <person name="Jo Y.D."/>
            <person name="Yang H.B."/>
            <person name="Jeong H.J."/>
            <person name="Kang W.H."/>
            <person name="Kwon J.K."/>
            <person name="Shin C."/>
            <person name="Lim J.Y."/>
            <person name="Park J.H."/>
            <person name="Huh J.H."/>
            <person name="Kim J.S."/>
            <person name="Kim B.D."/>
            <person name="Cohen O."/>
            <person name="Paran I."/>
            <person name="Suh M.C."/>
            <person name="Lee S.B."/>
            <person name="Kim Y.K."/>
            <person name="Shin Y."/>
            <person name="Noh S.J."/>
            <person name="Park J."/>
            <person name="Seo Y.S."/>
            <person name="Kwon S.Y."/>
            <person name="Kim H.A."/>
            <person name="Park J.M."/>
            <person name="Kim H.J."/>
            <person name="Choi S.B."/>
            <person name="Bosland P.W."/>
            <person name="Reeves G."/>
            <person name="Jo S.H."/>
            <person name="Lee B.W."/>
            <person name="Cho H.T."/>
            <person name="Choi H.S."/>
            <person name="Lee M.S."/>
            <person name="Yu Y."/>
            <person name="Do Choi Y."/>
            <person name="Park B.S."/>
            <person name="van Deynze A."/>
            <person name="Ashrafi H."/>
            <person name="Hill T."/>
            <person name="Kim W.T."/>
            <person name="Pai H.S."/>
            <person name="Ahn H.K."/>
            <person name="Yeam I."/>
            <person name="Giovannoni J.J."/>
            <person name="Rose J.K."/>
            <person name="Sorensen I."/>
            <person name="Lee S.J."/>
            <person name="Kim R.W."/>
            <person name="Choi I.Y."/>
            <person name="Choi B.S."/>
            <person name="Lim J.S."/>
            <person name="Lee Y.H."/>
            <person name="Choi D."/>
        </authorList>
    </citation>
    <scope>NUCLEOTIDE SEQUENCE [LARGE SCALE GENOMIC DNA]</scope>
    <source>
        <strain evidence="3">cv. CM334</strain>
    </source>
</reference>
<keyword evidence="3" id="KW-1185">Reference proteome</keyword>
<sequence>MSTYLGQVQAVMEEFDTSMPVTADVEKQEHRQMSFLVLTLAGLSTDHDVVRDQILASPTVPTIDELFSRLLRLVVPPSHKVISSSIIDSSILASQTIDKPTYQPIENRRGGGRSGTSRSKCSYCHQVGHTHDICHSLHGPPPSYDPTAVKEYNEFLRNRASRYLHSLIDYPIMLILPKQNMMSSFNIEQSSTLGSWVVDSGASYHISENKSLLFDIVYSQSLPAMALANEIRIKPKGIGQAKPLYSVTLDSALYVPYVLDCLFNLA</sequence>
<reference evidence="2 3" key="2">
    <citation type="journal article" date="2017" name="Genome Biol.">
        <title>New reference genome sequences of hot pepper reveal the massive evolution of plant disease-resistance genes by retroduplication.</title>
        <authorList>
            <person name="Kim S."/>
            <person name="Park J."/>
            <person name="Yeom S.I."/>
            <person name="Kim Y.M."/>
            <person name="Seo E."/>
            <person name="Kim K.T."/>
            <person name="Kim M.S."/>
            <person name="Lee J.M."/>
            <person name="Cheong K."/>
            <person name="Shin H.S."/>
            <person name="Kim S.B."/>
            <person name="Han K."/>
            <person name="Lee J."/>
            <person name="Park M."/>
            <person name="Lee H.A."/>
            <person name="Lee H.Y."/>
            <person name="Lee Y."/>
            <person name="Oh S."/>
            <person name="Lee J.H."/>
            <person name="Choi E."/>
            <person name="Choi E."/>
            <person name="Lee S.E."/>
            <person name="Jeon J."/>
            <person name="Kim H."/>
            <person name="Choi G."/>
            <person name="Song H."/>
            <person name="Lee J."/>
            <person name="Lee S.C."/>
            <person name="Kwon J.K."/>
            <person name="Lee H.Y."/>
            <person name="Koo N."/>
            <person name="Hong Y."/>
            <person name="Kim R.W."/>
            <person name="Kang W.H."/>
            <person name="Huh J.H."/>
            <person name="Kang B.C."/>
            <person name="Yang T.J."/>
            <person name="Lee Y.H."/>
            <person name="Bennetzen J.L."/>
            <person name="Choi D."/>
        </authorList>
    </citation>
    <scope>NUCLEOTIDE SEQUENCE [LARGE SCALE GENOMIC DNA]</scope>
    <source>
        <strain evidence="3">cv. CM334</strain>
    </source>
</reference>
<evidence type="ECO:0000313" key="2">
    <source>
        <dbReference type="EMBL" id="PHT71937.1"/>
    </source>
</evidence>
<dbReference type="PANTHER" id="PTHR34222">
    <property type="entry name" value="GAG_PRE-INTEGRS DOMAIN-CONTAINING PROTEIN"/>
    <property type="match status" value="1"/>
</dbReference>
<proteinExistence type="predicted"/>
<dbReference type="OMA" id="HTHDICH"/>
<dbReference type="Gramene" id="PHT71937">
    <property type="protein sequence ID" value="PHT71937"/>
    <property type="gene ID" value="T459_22722"/>
</dbReference>
<gene>
    <name evidence="2" type="ORF">T459_22722</name>
</gene>
<accession>A0A2G2YQA6</accession>
<organism evidence="2 3">
    <name type="scientific">Capsicum annuum</name>
    <name type="common">Capsicum pepper</name>
    <dbReference type="NCBI Taxonomy" id="4072"/>
    <lineage>
        <taxon>Eukaryota</taxon>
        <taxon>Viridiplantae</taxon>
        <taxon>Streptophyta</taxon>
        <taxon>Embryophyta</taxon>
        <taxon>Tracheophyta</taxon>
        <taxon>Spermatophyta</taxon>
        <taxon>Magnoliopsida</taxon>
        <taxon>eudicotyledons</taxon>
        <taxon>Gunneridae</taxon>
        <taxon>Pentapetalae</taxon>
        <taxon>asterids</taxon>
        <taxon>lamiids</taxon>
        <taxon>Solanales</taxon>
        <taxon>Solanaceae</taxon>
        <taxon>Solanoideae</taxon>
        <taxon>Capsiceae</taxon>
        <taxon>Capsicum</taxon>
    </lineage>
</organism>
<dbReference type="Pfam" id="PF22936">
    <property type="entry name" value="Pol_BBD"/>
    <property type="match status" value="1"/>
</dbReference>
<name>A0A2G2YQA6_CAPAN</name>
<dbReference type="AlphaFoldDB" id="A0A2G2YQA6"/>
<dbReference type="EMBL" id="AYRZ02000009">
    <property type="protein sequence ID" value="PHT71937.1"/>
    <property type="molecule type" value="Genomic_DNA"/>
</dbReference>
<dbReference type="PANTHER" id="PTHR34222:SF95">
    <property type="entry name" value="RRNA 2'-O-METHYLTRANSFERASE FIBRILLARIN-LIKE ISOFORM X1"/>
    <property type="match status" value="1"/>
</dbReference>
<protein>
    <recommendedName>
        <fullName evidence="1">Retrovirus-related Pol polyprotein from transposon TNT 1-94-like beta-barrel domain-containing protein</fullName>
    </recommendedName>
</protein>
<feature type="domain" description="Retrovirus-related Pol polyprotein from transposon TNT 1-94-like beta-barrel" evidence="1">
    <location>
        <begin position="196"/>
        <end position="263"/>
    </location>
</feature>